<name>A0AAW1AKD2_9HYME</name>
<comment type="caution">
    <text evidence="3">The sequence shown here is derived from an EMBL/GenBank/DDBJ whole genome shotgun (WGS) entry which is preliminary data.</text>
</comment>
<feature type="compositionally biased region" description="Basic and acidic residues" evidence="1">
    <location>
        <begin position="557"/>
        <end position="573"/>
    </location>
</feature>
<feature type="region of interest" description="Disordered" evidence="1">
    <location>
        <begin position="28"/>
        <end position="61"/>
    </location>
</feature>
<feature type="chain" id="PRO_5043855776" evidence="2">
    <location>
        <begin position="23"/>
        <end position="594"/>
    </location>
</feature>
<keyword evidence="2" id="KW-0732">Signal</keyword>
<gene>
    <name evidence="3" type="ORF">QLX08_000203</name>
</gene>
<evidence type="ECO:0000313" key="3">
    <source>
        <dbReference type="EMBL" id="KAK9310446.1"/>
    </source>
</evidence>
<protein>
    <submittedName>
        <fullName evidence="3">Uncharacterized protein</fullName>
    </submittedName>
</protein>
<evidence type="ECO:0000256" key="2">
    <source>
        <dbReference type="SAM" id="SignalP"/>
    </source>
</evidence>
<feature type="region of interest" description="Disordered" evidence="1">
    <location>
        <begin position="547"/>
        <end position="594"/>
    </location>
</feature>
<feature type="region of interest" description="Disordered" evidence="1">
    <location>
        <begin position="83"/>
        <end position="114"/>
    </location>
</feature>
<feature type="compositionally biased region" description="Polar residues" evidence="1">
    <location>
        <begin position="42"/>
        <end position="56"/>
    </location>
</feature>
<evidence type="ECO:0000256" key="1">
    <source>
        <dbReference type="SAM" id="MobiDB-lite"/>
    </source>
</evidence>
<evidence type="ECO:0000313" key="4">
    <source>
        <dbReference type="Proteomes" id="UP001432146"/>
    </source>
</evidence>
<reference evidence="3 4" key="1">
    <citation type="submission" date="2024-05" db="EMBL/GenBank/DDBJ databases">
        <title>The nuclear and mitochondrial genome assemblies of Tetragonisca angustula (Apidae: Meliponini), a tiny yet remarkable pollinator in the Neotropics.</title>
        <authorList>
            <person name="Ferrari R."/>
            <person name="Ricardo P.C."/>
            <person name="Dias F.C."/>
            <person name="Araujo N.S."/>
            <person name="Soares D.O."/>
            <person name="Zhou Q.-S."/>
            <person name="Zhu C.-D."/>
            <person name="Coutinho L."/>
            <person name="Airas M.C."/>
            <person name="Batista T.M."/>
        </authorList>
    </citation>
    <scope>NUCLEOTIDE SEQUENCE [LARGE SCALE GENOMIC DNA]</scope>
    <source>
        <strain evidence="3">ASF017062</strain>
        <tissue evidence="3">Abdomen</tissue>
    </source>
</reference>
<sequence length="594" mass="66637">MRIARVITVCAALISTFLGAEAVRYKRQPQPKNHLPQPKPENGTNPDDITFTTSRPETPRPKISIYGQQRIYPNVPSSSKRILKVRTWPMQSRSSSEEGNRRRRQLQHNGGKASAIHVGQSYDVSENYIENQQMETVQGPAEAFDEGAVRIEPVYRVTKNRNIFDSIVDVIRKIVDPPKALGPFVGPFHFPGIGDKVYIRLLEPLNSNHLVIRLVSHLPVTEIESTFDKDILPSSEIMEHPDVPTIGHESLPLSGEGSIGSYSEHHSDVHSFSSDSALSSSNVAQVSKPLLTYGHAAGYPPESHRVRTYKLNFKHGNIHGIQKIKHRKNNPFLVSSLRHGHANFASRLKLADQANKTQINQYPSSGLQDPFDHALYSSSNESNKEHTKLLTVDFQQLQTPSNLSIPEYVTYNSPISLIEKSPNNPTPTSASRDSDENRPKYSIEFASKNMRYLNLDGSVEPAVKNTKDEGFKPMEPSAVYSKVPRSVDYHWKAVERTNVQVEPSTSEQNHRGLRERSDGDAFLETFRMPSGDRMNYLRGTNKRAVKSTNEQGCCSQEKMDSKSARFSFDEQPRNDSTINVESTSRNGTTNSPIP</sequence>
<feature type="compositionally biased region" description="Polar residues" evidence="1">
    <location>
        <begin position="416"/>
        <end position="431"/>
    </location>
</feature>
<feature type="compositionally biased region" description="Polar residues" evidence="1">
    <location>
        <begin position="574"/>
        <end position="594"/>
    </location>
</feature>
<accession>A0AAW1AKD2</accession>
<feature type="region of interest" description="Disordered" evidence="1">
    <location>
        <begin position="416"/>
        <end position="439"/>
    </location>
</feature>
<feature type="signal peptide" evidence="2">
    <location>
        <begin position="1"/>
        <end position="22"/>
    </location>
</feature>
<keyword evidence="4" id="KW-1185">Reference proteome</keyword>
<organism evidence="3 4">
    <name type="scientific">Tetragonisca angustula</name>
    <dbReference type="NCBI Taxonomy" id="166442"/>
    <lineage>
        <taxon>Eukaryota</taxon>
        <taxon>Metazoa</taxon>
        <taxon>Ecdysozoa</taxon>
        <taxon>Arthropoda</taxon>
        <taxon>Hexapoda</taxon>
        <taxon>Insecta</taxon>
        <taxon>Pterygota</taxon>
        <taxon>Neoptera</taxon>
        <taxon>Endopterygota</taxon>
        <taxon>Hymenoptera</taxon>
        <taxon>Apocrita</taxon>
        <taxon>Aculeata</taxon>
        <taxon>Apoidea</taxon>
        <taxon>Anthophila</taxon>
        <taxon>Apidae</taxon>
        <taxon>Tetragonisca</taxon>
    </lineage>
</organism>
<dbReference type="EMBL" id="JAWNGG020000003">
    <property type="protein sequence ID" value="KAK9310446.1"/>
    <property type="molecule type" value="Genomic_DNA"/>
</dbReference>
<proteinExistence type="predicted"/>
<dbReference type="AlphaFoldDB" id="A0AAW1AKD2"/>
<dbReference type="Proteomes" id="UP001432146">
    <property type="component" value="Unassembled WGS sequence"/>
</dbReference>